<dbReference type="PANTHER" id="PTHR31308">
    <property type="match status" value="1"/>
</dbReference>
<dbReference type="Proteomes" id="UP001430848">
    <property type="component" value="Unassembled WGS sequence"/>
</dbReference>
<evidence type="ECO:0000256" key="1">
    <source>
        <dbReference type="ARBA" id="ARBA00005641"/>
    </source>
</evidence>
<sequence>MPTQFHDESGRTIILRGVNLADGKFPPGQPTYKLSSLDTHAKVSYLGSPLTLEDAPAQLARLRYLGFNVVRLPVVWEALEHAGPGIYDDEYIAHVASLVRLCNDHGLRVVVNPHQDLWSRLAGGSGAPLWTLHACGLDPDGFADTHAAVRYAEWPADGDNADRGGRGKDKDPRAIPDMMWTSNHNRLAPLTLFALFFGGRDFAPRCKIDGVSVQDYLQNHYMAAYGRLADALGGLEFGWDSMNEPEPGLIGWKDLDRMEREASATIGSTPSPIQAMKLGMGIEQTVDRFKLGKTGPHKSGTVTVTPGRTCWLRREDVRWKWDRSDEWKLGECVWAQHGVWDVETGELRKPQYFDHPPPGSYEGARSTGEPFDWKATYWRSFYEKWNAEIRKHSPTTMMFFQSSVFDPPPHSLLSDITSHGDHQHMAYSPHFYDALTVMKGHWHKYWNIDILALLRGPQDISNKLRALRVGGAKVRKVISDQLGGLANDVNGGAEDEGSHHPVPTLIGETGIPFNLDGGKAYRDGDYSSHVAALDAIVSGCDNHLLNYTLWAYSAGNTHEWGDHWNGEDLSIYCAETGSFPRHKYLSGFRAAAAWCRPSVQSLGPGARLVQMEFDLKTSRFHVDVEAAAGAGDVVIYVPWLHYRRSDDEDELEVDVDASRGEWVLHSKAQILHWTYQQGGKLSLQLTRTSGALSPKELGTLVQR</sequence>
<evidence type="ECO:0000256" key="2">
    <source>
        <dbReference type="ARBA" id="ARBA00022801"/>
    </source>
</evidence>
<dbReference type="PANTHER" id="PTHR31308:SF6">
    <property type="entry name" value="GLYCOSIDE HYDROLASE FAMILY 5 C-TERMINAL DOMAIN-CONTAINING PROTEIN"/>
    <property type="match status" value="1"/>
</dbReference>
<evidence type="ECO:0000256" key="3">
    <source>
        <dbReference type="ARBA" id="ARBA00023295"/>
    </source>
</evidence>
<evidence type="ECO:0000313" key="5">
    <source>
        <dbReference type="EMBL" id="KAK7709986.1"/>
    </source>
</evidence>
<dbReference type="InterPro" id="IPR052066">
    <property type="entry name" value="Glycosphingolipid_Hydrolases"/>
</dbReference>
<evidence type="ECO:0000313" key="6">
    <source>
        <dbReference type="Proteomes" id="UP001430848"/>
    </source>
</evidence>
<evidence type="ECO:0000259" key="4">
    <source>
        <dbReference type="Pfam" id="PF00150"/>
    </source>
</evidence>
<feature type="domain" description="Glycoside hydrolase family 5" evidence="4">
    <location>
        <begin position="58"/>
        <end position="118"/>
    </location>
</feature>
<keyword evidence="2" id="KW-0378">Hydrolase</keyword>
<organism evidence="5 6">
    <name type="scientific">Diaporthe eres</name>
    <name type="common">Phomopsis oblonga</name>
    <dbReference type="NCBI Taxonomy" id="83184"/>
    <lineage>
        <taxon>Eukaryota</taxon>
        <taxon>Fungi</taxon>
        <taxon>Dikarya</taxon>
        <taxon>Ascomycota</taxon>
        <taxon>Pezizomycotina</taxon>
        <taxon>Sordariomycetes</taxon>
        <taxon>Sordariomycetidae</taxon>
        <taxon>Diaporthales</taxon>
        <taxon>Diaporthaceae</taxon>
        <taxon>Diaporthe</taxon>
        <taxon>Diaporthe eres species complex</taxon>
    </lineage>
</organism>
<comment type="caution">
    <text evidence="5">The sequence shown here is derived from an EMBL/GenBank/DDBJ whole genome shotgun (WGS) entry which is preliminary data.</text>
</comment>
<reference evidence="5 6" key="1">
    <citation type="submission" date="2024-02" db="EMBL/GenBank/DDBJ databases">
        <title>De novo assembly and annotation of 12 fungi associated with fruit tree decline syndrome in Ontario, Canada.</title>
        <authorList>
            <person name="Sulman M."/>
            <person name="Ellouze W."/>
            <person name="Ilyukhin E."/>
        </authorList>
    </citation>
    <scope>NUCLEOTIDE SEQUENCE [LARGE SCALE GENOMIC DNA]</scope>
    <source>
        <strain evidence="5 6">M169</strain>
    </source>
</reference>
<comment type="similarity">
    <text evidence="1">Belongs to the glycosyl hydrolase 5 (cellulase A) family.</text>
</comment>
<protein>
    <recommendedName>
        <fullName evidence="4">Glycoside hydrolase family 5 domain-containing protein</fullName>
    </recommendedName>
</protein>
<dbReference type="Pfam" id="PF00150">
    <property type="entry name" value="Cellulase"/>
    <property type="match status" value="1"/>
</dbReference>
<dbReference type="EMBL" id="JAKNSF020000163">
    <property type="protein sequence ID" value="KAK7709986.1"/>
    <property type="molecule type" value="Genomic_DNA"/>
</dbReference>
<proteinExistence type="inferred from homology"/>
<keyword evidence="6" id="KW-1185">Reference proteome</keyword>
<gene>
    <name evidence="5" type="ORF">SLS63_013087</name>
</gene>
<keyword evidence="3" id="KW-0326">Glycosidase</keyword>
<name>A0ABR1NPI4_DIAER</name>
<dbReference type="SUPFAM" id="SSF51445">
    <property type="entry name" value="(Trans)glycosidases"/>
    <property type="match status" value="1"/>
</dbReference>
<accession>A0ABR1NPI4</accession>
<dbReference type="Gene3D" id="3.20.20.80">
    <property type="entry name" value="Glycosidases"/>
    <property type="match status" value="2"/>
</dbReference>
<dbReference type="InterPro" id="IPR001547">
    <property type="entry name" value="Glyco_hydro_5"/>
</dbReference>
<dbReference type="InterPro" id="IPR017853">
    <property type="entry name" value="GH"/>
</dbReference>